<dbReference type="InterPro" id="IPR000160">
    <property type="entry name" value="GGDEF_dom"/>
</dbReference>
<sequence length="398" mass="44927">MSAFYHRCRYLFLPIFFTGLSLILFQLSQPKLQAWQETLVELPYWLLSIVTLIAIQFNRSRLAYLAILLLAYYVCITEPRLTIEGLGQYSDLLLLGGALTITWFAFIKDRGLLSSHTLVRTIGIILCFAAAFGWIWANSHYRTQLDNFLPALISHEIRLFIPLYLCALLVLLRGIWSSNLISTAILMTLLIWGGHFLLPNPLPISVSMSALAIIYLLTVLTESYFLAYRDELTGLASRRALYNLVLSLGQKYSVAMLDIDHFKKFNDTYGHDVGDQVLKLVASKIAEVTGGGKAFRYGGEEFTIVFSRKDASSVLAHLEGVRESIEEYDIVLRDEKRKKQTKAKRAQAQSKSGKKTVSVTISIGVADHQHGENFDQTMKNADLALYRAKQKGRNQICI</sequence>
<keyword evidence="3" id="KW-0472">Membrane</keyword>
<dbReference type="InterPro" id="IPR029787">
    <property type="entry name" value="Nucleotide_cyclase"/>
</dbReference>
<evidence type="ECO:0000313" key="5">
    <source>
        <dbReference type="EMBL" id="TRY14544.1"/>
    </source>
</evidence>
<protein>
    <recommendedName>
        <fullName evidence="1">diguanylate cyclase</fullName>
        <ecNumber evidence="1">2.7.7.65</ecNumber>
    </recommendedName>
</protein>
<evidence type="ECO:0000256" key="3">
    <source>
        <dbReference type="SAM" id="Phobius"/>
    </source>
</evidence>
<dbReference type="InterPro" id="IPR050469">
    <property type="entry name" value="Diguanylate_Cyclase"/>
</dbReference>
<dbReference type="GO" id="GO:1902201">
    <property type="term" value="P:negative regulation of bacterial-type flagellum-dependent cell motility"/>
    <property type="evidence" value="ECO:0007669"/>
    <property type="project" value="TreeGrafter"/>
</dbReference>
<proteinExistence type="predicted"/>
<dbReference type="CDD" id="cd01949">
    <property type="entry name" value="GGDEF"/>
    <property type="match status" value="1"/>
</dbReference>
<accession>A0A553JPZ0</accession>
<keyword evidence="3" id="KW-1133">Transmembrane helix</keyword>
<feature type="transmembrane region" description="Helical" evidence="3">
    <location>
        <begin position="10"/>
        <end position="28"/>
    </location>
</feature>
<dbReference type="EMBL" id="VKGK01000009">
    <property type="protein sequence ID" value="TRY14544.1"/>
    <property type="molecule type" value="Genomic_DNA"/>
</dbReference>
<dbReference type="AlphaFoldDB" id="A0A553JPZ0"/>
<feature type="transmembrane region" description="Helical" evidence="3">
    <location>
        <begin position="62"/>
        <end position="83"/>
    </location>
</feature>
<dbReference type="GO" id="GO:0005886">
    <property type="term" value="C:plasma membrane"/>
    <property type="evidence" value="ECO:0007669"/>
    <property type="project" value="TreeGrafter"/>
</dbReference>
<dbReference type="Pfam" id="PF00990">
    <property type="entry name" value="GGDEF"/>
    <property type="match status" value="1"/>
</dbReference>
<feature type="domain" description="GGDEF" evidence="4">
    <location>
        <begin position="250"/>
        <end position="398"/>
    </location>
</feature>
<dbReference type="InterPro" id="IPR043128">
    <property type="entry name" value="Rev_trsase/Diguanyl_cyclase"/>
</dbReference>
<dbReference type="GO" id="GO:0043709">
    <property type="term" value="P:cell adhesion involved in single-species biofilm formation"/>
    <property type="evidence" value="ECO:0007669"/>
    <property type="project" value="TreeGrafter"/>
</dbReference>
<dbReference type="SMART" id="SM00267">
    <property type="entry name" value="GGDEF"/>
    <property type="match status" value="1"/>
</dbReference>
<feature type="transmembrane region" description="Helical" evidence="3">
    <location>
        <begin position="180"/>
        <end position="198"/>
    </location>
</feature>
<dbReference type="GO" id="GO:0052621">
    <property type="term" value="F:diguanylate cyclase activity"/>
    <property type="evidence" value="ECO:0007669"/>
    <property type="project" value="UniProtKB-EC"/>
</dbReference>
<dbReference type="PANTHER" id="PTHR45138:SF9">
    <property type="entry name" value="DIGUANYLATE CYCLASE DGCM-RELATED"/>
    <property type="match status" value="1"/>
</dbReference>
<dbReference type="SUPFAM" id="SSF55073">
    <property type="entry name" value="Nucleotide cyclase"/>
    <property type="match status" value="1"/>
</dbReference>
<feature type="transmembrane region" description="Helical" evidence="3">
    <location>
        <begin position="89"/>
        <end position="106"/>
    </location>
</feature>
<evidence type="ECO:0000313" key="6">
    <source>
        <dbReference type="Proteomes" id="UP000318126"/>
    </source>
</evidence>
<comment type="catalytic activity">
    <reaction evidence="2">
        <text>2 GTP = 3',3'-c-di-GMP + 2 diphosphate</text>
        <dbReference type="Rhea" id="RHEA:24898"/>
        <dbReference type="ChEBI" id="CHEBI:33019"/>
        <dbReference type="ChEBI" id="CHEBI:37565"/>
        <dbReference type="ChEBI" id="CHEBI:58805"/>
        <dbReference type="EC" id="2.7.7.65"/>
    </reaction>
</comment>
<feature type="transmembrane region" description="Helical" evidence="3">
    <location>
        <begin position="204"/>
        <end position="228"/>
    </location>
</feature>
<evidence type="ECO:0000256" key="1">
    <source>
        <dbReference type="ARBA" id="ARBA00012528"/>
    </source>
</evidence>
<reference evidence="6" key="1">
    <citation type="submission" date="2019-07" db="EMBL/GenBank/DDBJ databases">
        <title>Shewanella sp. YLB-08 draft genomic sequence.</title>
        <authorList>
            <person name="Yu L."/>
        </authorList>
    </citation>
    <scope>NUCLEOTIDE SEQUENCE [LARGE SCALE GENOMIC DNA]</scope>
    <source>
        <strain evidence="6">JCM 20706</strain>
    </source>
</reference>
<dbReference type="PROSITE" id="PS50887">
    <property type="entry name" value="GGDEF"/>
    <property type="match status" value="1"/>
</dbReference>
<gene>
    <name evidence="5" type="ORF">FN961_09055</name>
</gene>
<feature type="transmembrane region" description="Helical" evidence="3">
    <location>
        <begin position="118"/>
        <end position="137"/>
    </location>
</feature>
<dbReference type="OrthoDB" id="9812260at2"/>
<keyword evidence="6" id="KW-1185">Reference proteome</keyword>
<dbReference type="NCBIfam" id="TIGR00254">
    <property type="entry name" value="GGDEF"/>
    <property type="match status" value="1"/>
</dbReference>
<evidence type="ECO:0000256" key="2">
    <source>
        <dbReference type="ARBA" id="ARBA00034247"/>
    </source>
</evidence>
<evidence type="ECO:0000259" key="4">
    <source>
        <dbReference type="PROSITE" id="PS50887"/>
    </source>
</evidence>
<dbReference type="EC" id="2.7.7.65" evidence="1"/>
<dbReference type="PANTHER" id="PTHR45138">
    <property type="entry name" value="REGULATORY COMPONENTS OF SENSORY TRANSDUCTION SYSTEM"/>
    <property type="match status" value="1"/>
</dbReference>
<keyword evidence="3" id="KW-0812">Transmembrane</keyword>
<comment type="caution">
    <text evidence="5">The sequence shown here is derived from an EMBL/GenBank/DDBJ whole genome shotgun (WGS) entry which is preliminary data.</text>
</comment>
<feature type="transmembrane region" description="Helical" evidence="3">
    <location>
        <begin position="34"/>
        <end position="55"/>
    </location>
</feature>
<organism evidence="5 6">
    <name type="scientific">Shewanella hanedai</name>
    <name type="common">Alteromonas hanedai</name>
    <dbReference type="NCBI Taxonomy" id="25"/>
    <lineage>
        <taxon>Bacteria</taxon>
        <taxon>Pseudomonadati</taxon>
        <taxon>Pseudomonadota</taxon>
        <taxon>Gammaproteobacteria</taxon>
        <taxon>Alteromonadales</taxon>
        <taxon>Shewanellaceae</taxon>
        <taxon>Shewanella</taxon>
    </lineage>
</organism>
<dbReference type="Gene3D" id="3.30.70.270">
    <property type="match status" value="1"/>
</dbReference>
<dbReference type="Proteomes" id="UP000318126">
    <property type="component" value="Unassembled WGS sequence"/>
</dbReference>
<dbReference type="RefSeq" id="WP_143564235.1">
    <property type="nucleotide sequence ID" value="NZ_BMPL01000007.1"/>
</dbReference>
<name>A0A553JPZ0_SHEHA</name>
<feature type="transmembrane region" description="Helical" evidence="3">
    <location>
        <begin position="157"/>
        <end position="175"/>
    </location>
</feature>